<evidence type="ECO:0000313" key="2">
    <source>
        <dbReference type="EMBL" id="MDL4839667.1"/>
    </source>
</evidence>
<dbReference type="Gene3D" id="1.20.1260.10">
    <property type="match status" value="2"/>
</dbReference>
<accession>A0ABT7L1E0</accession>
<dbReference type="EMBL" id="JASTZU010000018">
    <property type="protein sequence ID" value="MDL4839667.1"/>
    <property type="molecule type" value="Genomic_DNA"/>
</dbReference>
<reference evidence="2 3" key="1">
    <citation type="submission" date="2023-06" db="EMBL/GenBank/DDBJ databases">
        <title>Aquibacillus rhizosphaerae LR5S19.</title>
        <authorList>
            <person name="Sun J.-Q."/>
        </authorList>
    </citation>
    <scope>NUCLEOTIDE SEQUENCE [LARGE SCALE GENOMIC DNA]</scope>
    <source>
        <strain evidence="2 3">LR5S19</strain>
    </source>
</reference>
<dbReference type="InterPro" id="IPR003251">
    <property type="entry name" value="Rr_diiron-bd_dom"/>
</dbReference>
<evidence type="ECO:0000313" key="3">
    <source>
        <dbReference type="Proteomes" id="UP001235343"/>
    </source>
</evidence>
<protein>
    <submittedName>
        <fullName evidence="2">Ferritin family protein</fullName>
    </submittedName>
</protein>
<feature type="domain" description="Rubrerythrin diiron-binding" evidence="1">
    <location>
        <begin position="31"/>
        <end position="146"/>
    </location>
</feature>
<dbReference type="CDD" id="cd01048">
    <property type="entry name" value="Ferritin_like_AB2"/>
    <property type="match status" value="1"/>
</dbReference>
<proteinExistence type="predicted"/>
<dbReference type="RefSeq" id="WP_285930599.1">
    <property type="nucleotide sequence ID" value="NZ_JASTZU010000018.1"/>
</dbReference>
<name>A0ABT7L1E0_9BACI</name>
<dbReference type="InterPro" id="IPR012347">
    <property type="entry name" value="Ferritin-like"/>
</dbReference>
<dbReference type="Pfam" id="PF02915">
    <property type="entry name" value="Rubrerythrin"/>
    <property type="match status" value="1"/>
</dbReference>
<comment type="caution">
    <text evidence="2">The sequence shown here is derived from an EMBL/GenBank/DDBJ whole genome shotgun (WGS) entry which is preliminary data.</text>
</comment>
<dbReference type="Proteomes" id="UP001235343">
    <property type="component" value="Unassembled WGS sequence"/>
</dbReference>
<sequence>MYSSHKHYQYGTQNNAYYRMPNEYQLIKDIQKAINAEFSAIACYENLAYMAPTNDVKQRIIEIQQDEKRHFEEFSNIYKQLTGQQPTYQIIEECPEYYKAGIEFAFKDEQKAVDFYLDIADQTKDSFIKDRFIRAAADEQNHAVWFMYFVLNVTDSFKVSRQVENYEAKGALSAITLIFSQMLTYALQDEYLAQARYDNILETFGDIPTFTRIKQAEMRHISALLPLFERYQVPLQEDISQNFVTTPESIKKAFGAGVQGEIENISMYERFLSYDLPADVSVVFQQLRNASLNHLAAFERGLARC</sequence>
<dbReference type="InterPro" id="IPR009078">
    <property type="entry name" value="Ferritin-like_SF"/>
</dbReference>
<dbReference type="InterPro" id="IPR019243">
    <property type="entry name" value="DUF2202"/>
</dbReference>
<dbReference type="SUPFAM" id="SSF47240">
    <property type="entry name" value="Ferritin-like"/>
    <property type="match status" value="2"/>
</dbReference>
<keyword evidence="3" id="KW-1185">Reference proteome</keyword>
<organism evidence="2 3">
    <name type="scientific">Aquibacillus rhizosphaerae</name>
    <dbReference type="NCBI Taxonomy" id="3051431"/>
    <lineage>
        <taxon>Bacteria</taxon>
        <taxon>Bacillati</taxon>
        <taxon>Bacillota</taxon>
        <taxon>Bacilli</taxon>
        <taxon>Bacillales</taxon>
        <taxon>Bacillaceae</taxon>
        <taxon>Aquibacillus</taxon>
    </lineage>
</organism>
<dbReference type="CDD" id="cd00657">
    <property type="entry name" value="Ferritin_like"/>
    <property type="match status" value="1"/>
</dbReference>
<gene>
    <name evidence="2" type="ORF">QQS35_04240</name>
</gene>
<evidence type="ECO:0000259" key="1">
    <source>
        <dbReference type="Pfam" id="PF02915"/>
    </source>
</evidence>